<keyword evidence="4" id="KW-1185">Reference proteome</keyword>
<evidence type="ECO:0000313" key="4">
    <source>
        <dbReference type="Proteomes" id="UP000319383"/>
    </source>
</evidence>
<protein>
    <submittedName>
        <fullName evidence="3">Uncharacterized protein</fullName>
    </submittedName>
</protein>
<keyword evidence="2" id="KW-0472">Membrane</keyword>
<accession>A0A517ZKM2</accession>
<feature type="compositionally biased region" description="Acidic residues" evidence="1">
    <location>
        <begin position="264"/>
        <end position="273"/>
    </location>
</feature>
<dbReference type="AlphaFoldDB" id="A0A517ZKM2"/>
<organism evidence="3 4">
    <name type="scientific">Symmachiella dynata</name>
    <dbReference type="NCBI Taxonomy" id="2527995"/>
    <lineage>
        <taxon>Bacteria</taxon>
        <taxon>Pseudomonadati</taxon>
        <taxon>Planctomycetota</taxon>
        <taxon>Planctomycetia</taxon>
        <taxon>Planctomycetales</taxon>
        <taxon>Planctomycetaceae</taxon>
        <taxon>Symmachiella</taxon>
    </lineage>
</organism>
<name>A0A517ZKM2_9PLAN</name>
<dbReference type="KEGG" id="sdyn:Mal52_15100"/>
<reference evidence="3 4" key="1">
    <citation type="submission" date="2019-02" db="EMBL/GenBank/DDBJ databases">
        <title>Deep-cultivation of Planctomycetes and their phenomic and genomic characterization uncovers novel biology.</title>
        <authorList>
            <person name="Wiegand S."/>
            <person name="Jogler M."/>
            <person name="Boedeker C."/>
            <person name="Pinto D."/>
            <person name="Vollmers J."/>
            <person name="Rivas-Marin E."/>
            <person name="Kohn T."/>
            <person name="Peeters S.H."/>
            <person name="Heuer A."/>
            <person name="Rast P."/>
            <person name="Oberbeckmann S."/>
            <person name="Bunk B."/>
            <person name="Jeske O."/>
            <person name="Meyerdierks A."/>
            <person name="Storesund J.E."/>
            <person name="Kallscheuer N."/>
            <person name="Luecker S."/>
            <person name="Lage O.M."/>
            <person name="Pohl T."/>
            <person name="Merkel B.J."/>
            <person name="Hornburger P."/>
            <person name="Mueller R.-W."/>
            <person name="Bruemmer F."/>
            <person name="Labrenz M."/>
            <person name="Spormann A.M."/>
            <person name="Op den Camp H."/>
            <person name="Overmann J."/>
            <person name="Amann R."/>
            <person name="Jetten M.S.M."/>
            <person name="Mascher T."/>
            <person name="Medema M.H."/>
            <person name="Devos D.P."/>
            <person name="Kaster A.-K."/>
            <person name="Ovreas L."/>
            <person name="Rohde M."/>
            <person name="Galperin M.Y."/>
            <person name="Jogler C."/>
        </authorList>
    </citation>
    <scope>NUCLEOTIDE SEQUENCE [LARGE SCALE GENOMIC DNA]</scope>
    <source>
        <strain evidence="3 4">Mal52</strain>
    </source>
</reference>
<dbReference type="EMBL" id="CP036276">
    <property type="protein sequence ID" value="QDU43039.1"/>
    <property type="molecule type" value="Genomic_DNA"/>
</dbReference>
<feature type="transmembrane region" description="Helical" evidence="2">
    <location>
        <begin position="13"/>
        <end position="36"/>
    </location>
</feature>
<evidence type="ECO:0000256" key="2">
    <source>
        <dbReference type="SAM" id="Phobius"/>
    </source>
</evidence>
<proteinExistence type="predicted"/>
<feature type="compositionally biased region" description="Basic and acidic residues" evidence="1">
    <location>
        <begin position="246"/>
        <end position="261"/>
    </location>
</feature>
<dbReference type="RefSeq" id="WP_145375051.1">
    <property type="nucleotide sequence ID" value="NZ_CP036270.1"/>
</dbReference>
<evidence type="ECO:0000256" key="1">
    <source>
        <dbReference type="SAM" id="MobiDB-lite"/>
    </source>
</evidence>
<evidence type="ECO:0000313" key="3">
    <source>
        <dbReference type="EMBL" id="QDU43039.1"/>
    </source>
</evidence>
<gene>
    <name evidence="3" type="ORF">Mal52_15100</name>
</gene>
<keyword evidence="2" id="KW-0812">Transmembrane</keyword>
<sequence>MTSERTEPETNKFAALAGTLWSVAVKVAAVVLSWIWRKSRIVCAYYWERRQNFWQHFTEYARDLRPERFVTREIRVSSEEQYLNAEYDDETWKVRLPKMCVVCGTPGEGAPLTENYQVENLTAPFWSVVVGTLSGFVLWMLVWNWFFPIGIILGFAIGYGRHATVNVKIKQWKCDKHRDSTRYPRLRTFADFLIISVGSKELRQEFRHQRKGDRGDYGSHVPEQTYVPAVATEPVTPEIEPIPLAEEAHDSIEIDERERLDPSAIEDQEPPPL</sequence>
<keyword evidence="2" id="KW-1133">Transmembrane helix</keyword>
<feature type="transmembrane region" description="Helical" evidence="2">
    <location>
        <begin position="145"/>
        <end position="163"/>
    </location>
</feature>
<feature type="region of interest" description="Disordered" evidence="1">
    <location>
        <begin position="243"/>
        <end position="273"/>
    </location>
</feature>
<dbReference type="Proteomes" id="UP000319383">
    <property type="component" value="Chromosome"/>
</dbReference>
<dbReference type="OrthoDB" id="9874523at2"/>